<comment type="caution">
    <text evidence="8">The sequence shown here is derived from an EMBL/GenBank/DDBJ whole genome shotgun (WGS) entry which is preliminary data.</text>
</comment>
<protein>
    <submittedName>
        <fullName evidence="8">Aromatic hydrocarbon degradation protein</fullName>
    </submittedName>
</protein>
<evidence type="ECO:0000256" key="7">
    <source>
        <dbReference type="ARBA" id="ARBA00023237"/>
    </source>
</evidence>
<keyword evidence="7" id="KW-0998">Cell outer membrane</keyword>
<proteinExistence type="inferred from homology"/>
<dbReference type="EMBL" id="BJZO01000001">
    <property type="protein sequence ID" value="GEO79947.1"/>
    <property type="molecule type" value="Genomic_DNA"/>
</dbReference>
<evidence type="ECO:0000313" key="8">
    <source>
        <dbReference type="EMBL" id="GEO79947.1"/>
    </source>
</evidence>
<gene>
    <name evidence="8" type="ORF">ROR02_00780</name>
</gene>
<evidence type="ECO:0000256" key="2">
    <source>
        <dbReference type="ARBA" id="ARBA00008163"/>
    </source>
</evidence>
<dbReference type="Pfam" id="PF03349">
    <property type="entry name" value="Toluene_X"/>
    <property type="match status" value="1"/>
</dbReference>
<dbReference type="InterPro" id="IPR005017">
    <property type="entry name" value="OMPP1/FadL/TodX"/>
</dbReference>
<keyword evidence="4" id="KW-0812">Transmembrane</keyword>
<evidence type="ECO:0000256" key="6">
    <source>
        <dbReference type="ARBA" id="ARBA00023136"/>
    </source>
</evidence>
<keyword evidence="3" id="KW-1134">Transmembrane beta strand</keyword>
<organism evidence="8 9">
    <name type="scientific">Pararhodospirillum oryzae</name>
    <dbReference type="NCBI Taxonomy" id="478448"/>
    <lineage>
        <taxon>Bacteria</taxon>
        <taxon>Pseudomonadati</taxon>
        <taxon>Pseudomonadota</taxon>
        <taxon>Alphaproteobacteria</taxon>
        <taxon>Rhodospirillales</taxon>
        <taxon>Rhodospirillaceae</taxon>
        <taxon>Pararhodospirillum</taxon>
    </lineage>
</organism>
<accession>A0A512H3B9</accession>
<sequence length="436" mass="47045">MTTDPMRAASGRQGGGVPWGKTAGLLAAGLLAWAGEAEASGFQLREQSSEGLGNAFAGSTAKAYNLSTIFYNPAGMTRLSGNQTAGSATWIAPVAHFSGQNIRGGVATSGGMGGDAIQDAAVGASYLMWDAHPDFKMGLALTAPFGLRSEYDKDWVGRYHALQSDVTNINLSPSLAYRVNEHLSVGGAVQLAYTEATLSQALNLSALGMADGRATVKGHDVAPGFDIGLLYEFTPATRVGVNWRSQMSYTLEGKAKYRVPAALAAAVPTLRTVDAKADLTTPDTVSMGIYHEVTPDWAVMSDIAWTNWSTFDELRVKYEDGRPDSVTDESWHDTWFFSLGTTYRVAEAHKVHFGVAYDQTPVYDKYRTARIPDSDRYWISAGYTYDMGNDNNVNVGYTHIFADTAKINESSSTAGTLSGKYESHVDIFSASFVWKF</sequence>
<keyword evidence="6" id="KW-0472">Membrane</keyword>
<dbReference type="GO" id="GO:0015483">
    <property type="term" value="F:long-chain fatty acid transporting porin activity"/>
    <property type="evidence" value="ECO:0007669"/>
    <property type="project" value="TreeGrafter"/>
</dbReference>
<evidence type="ECO:0000256" key="1">
    <source>
        <dbReference type="ARBA" id="ARBA00004571"/>
    </source>
</evidence>
<dbReference type="SUPFAM" id="SSF56935">
    <property type="entry name" value="Porins"/>
    <property type="match status" value="1"/>
</dbReference>
<dbReference type="RefSeq" id="WP_246135322.1">
    <property type="nucleotide sequence ID" value="NZ_BJZO01000001.1"/>
</dbReference>
<dbReference type="PANTHER" id="PTHR35093">
    <property type="entry name" value="OUTER MEMBRANE PROTEIN NMB0088-RELATED"/>
    <property type="match status" value="1"/>
</dbReference>
<dbReference type="Gene3D" id="2.40.160.60">
    <property type="entry name" value="Outer membrane protein transport protein (OMPP1/FadL/TodX)"/>
    <property type="match status" value="1"/>
</dbReference>
<dbReference type="Proteomes" id="UP000321567">
    <property type="component" value="Unassembled WGS sequence"/>
</dbReference>
<name>A0A512H3B9_9PROT</name>
<keyword evidence="5" id="KW-0732">Signal</keyword>
<dbReference type="PANTHER" id="PTHR35093:SF3">
    <property type="entry name" value="LONG-CHAIN FATTY ACID TRANSPORT PROTEIN"/>
    <property type="match status" value="1"/>
</dbReference>
<comment type="subcellular location">
    <subcellularLocation>
        <location evidence="1">Cell outer membrane</location>
        <topology evidence="1">Multi-pass membrane protein</topology>
    </subcellularLocation>
</comment>
<keyword evidence="9" id="KW-1185">Reference proteome</keyword>
<evidence type="ECO:0000313" key="9">
    <source>
        <dbReference type="Proteomes" id="UP000321567"/>
    </source>
</evidence>
<evidence type="ECO:0000256" key="3">
    <source>
        <dbReference type="ARBA" id="ARBA00022452"/>
    </source>
</evidence>
<dbReference type="GO" id="GO:0009279">
    <property type="term" value="C:cell outer membrane"/>
    <property type="evidence" value="ECO:0007669"/>
    <property type="project" value="UniProtKB-SubCell"/>
</dbReference>
<evidence type="ECO:0000256" key="5">
    <source>
        <dbReference type="ARBA" id="ARBA00022729"/>
    </source>
</evidence>
<reference evidence="8 9" key="1">
    <citation type="submission" date="2019-07" db="EMBL/GenBank/DDBJ databases">
        <title>Whole genome shotgun sequence of Rhodospirillum oryzae NBRC 107573.</title>
        <authorList>
            <person name="Hosoyama A."/>
            <person name="Uohara A."/>
            <person name="Ohji S."/>
            <person name="Ichikawa N."/>
        </authorList>
    </citation>
    <scope>NUCLEOTIDE SEQUENCE [LARGE SCALE GENOMIC DNA]</scope>
    <source>
        <strain evidence="8 9">NBRC 107573</strain>
    </source>
</reference>
<comment type="similarity">
    <text evidence="2">Belongs to the OmpP1/FadL family.</text>
</comment>
<evidence type="ECO:0000256" key="4">
    <source>
        <dbReference type="ARBA" id="ARBA00022692"/>
    </source>
</evidence>
<dbReference type="AlphaFoldDB" id="A0A512H3B9"/>